<reference evidence="6 7" key="1">
    <citation type="submission" date="2008-06" db="EMBL/GenBank/DDBJ databases">
        <title>Complete sequence of Chloroherpeton thalassium ATCC 35110.</title>
        <authorList>
            <consortium name="US DOE Joint Genome Institute"/>
            <person name="Lucas S."/>
            <person name="Copeland A."/>
            <person name="Lapidus A."/>
            <person name="Glavina del Rio T."/>
            <person name="Dalin E."/>
            <person name="Tice H."/>
            <person name="Bruce D."/>
            <person name="Goodwin L."/>
            <person name="Pitluck S."/>
            <person name="Schmutz J."/>
            <person name="Larimer F."/>
            <person name="Land M."/>
            <person name="Hauser L."/>
            <person name="Kyrpides N."/>
            <person name="Mikhailova N."/>
            <person name="Liu Z."/>
            <person name="Li T."/>
            <person name="Zhao F."/>
            <person name="Overmann J."/>
            <person name="Bryant D.A."/>
            <person name="Richardson P."/>
        </authorList>
    </citation>
    <scope>NUCLEOTIDE SEQUENCE [LARGE SCALE GENOMIC DNA]</scope>
    <source>
        <strain evidence="7">ATCC 35110 / GB-78</strain>
    </source>
</reference>
<feature type="region of interest" description="Disordered" evidence="1">
    <location>
        <begin position="680"/>
        <end position="701"/>
    </location>
</feature>
<dbReference type="Pfam" id="PF02872">
    <property type="entry name" value="5_nucleotid_C"/>
    <property type="match status" value="1"/>
</dbReference>
<dbReference type="Pfam" id="PF18962">
    <property type="entry name" value="Por_Secre_tail"/>
    <property type="match status" value="1"/>
</dbReference>
<dbReference type="InterPro" id="IPR008334">
    <property type="entry name" value="5'-Nucleotdase_C"/>
</dbReference>
<dbReference type="InterPro" id="IPR006179">
    <property type="entry name" value="5_nucleotidase/apyrase"/>
</dbReference>
<evidence type="ECO:0000256" key="1">
    <source>
        <dbReference type="SAM" id="MobiDB-lite"/>
    </source>
</evidence>
<dbReference type="PRINTS" id="PR01607">
    <property type="entry name" value="APYRASEFAMLY"/>
</dbReference>
<dbReference type="GO" id="GO:0016787">
    <property type="term" value="F:hydrolase activity"/>
    <property type="evidence" value="ECO:0007669"/>
    <property type="project" value="InterPro"/>
</dbReference>
<dbReference type="KEGG" id="cts:Ctha_0342"/>
<dbReference type="NCBIfam" id="TIGR04183">
    <property type="entry name" value="Por_Secre_tail"/>
    <property type="match status" value="1"/>
</dbReference>
<dbReference type="Pfam" id="PF22494">
    <property type="entry name" value="choice_anch_I"/>
    <property type="match status" value="2"/>
</dbReference>
<name>B3QU15_CHLT3</name>
<dbReference type="STRING" id="517418.Ctha_0342"/>
<feature type="domain" description="Choice-of-anchor I" evidence="5">
    <location>
        <begin position="468"/>
        <end position="793"/>
    </location>
</feature>
<dbReference type="HOGENOM" id="CLU_250783_0_0_10"/>
<dbReference type="InterPro" id="IPR026444">
    <property type="entry name" value="Secre_tail"/>
</dbReference>
<feature type="chain" id="PRO_5002795754" evidence="2">
    <location>
        <begin position="32"/>
        <end position="1460"/>
    </location>
</feature>
<dbReference type="EMBL" id="CP001100">
    <property type="protein sequence ID" value="ACF12813.1"/>
    <property type="molecule type" value="Genomic_DNA"/>
</dbReference>
<feature type="domain" description="5'-Nucleotidase C-terminal" evidence="3">
    <location>
        <begin position="1117"/>
        <end position="1309"/>
    </location>
</feature>
<dbReference type="InterPro" id="IPR015943">
    <property type="entry name" value="WD40/YVTN_repeat-like_dom_sf"/>
</dbReference>
<keyword evidence="2" id="KW-0732">Signal</keyword>
<feature type="signal peptide" evidence="2">
    <location>
        <begin position="1"/>
        <end position="31"/>
    </location>
</feature>
<dbReference type="RefSeq" id="WP_012498897.1">
    <property type="nucleotide sequence ID" value="NC_011026.1"/>
</dbReference>
<dbReference type="GO" id="GO:0009166">
    <property type="term" value="P:nucleotide catabolic process"/>
    <property type="evidence" value="ECO:0007669"/>
    <property type="project" value="InterPro"/>
</dbReference>
<evidence type="ECO:0000259" key="3">
    <source>
        <dbReference type="Pfam" id="PF02872"/>
    </source>
</evidence>
<dbReference type="Gene3D" id="3.90.780.10">
    <property type="entry name" value="5'-Nucleotidase, C-terminal domain"/>
    <property type="match status" value="1"/>
</dbReference>
<dbReference type="Gene3D" id="3.60.21.10">
    <property type="match status" value="1"/>
</dbReference>
<evidence type="ECO:0000259" key="5">
    <source>
        <dbReference type="Pfam" id="PF22494"/>
    </source>
</evidence>
<dbReference type="Gene3D" id="2.60.40.4070">
    <property type="match status" value="1"/>
</dbReference>
<evidence type="ECO:0000313" key="6">
    <source>
        <dbReference type="EMBL" id="ACF12813.1"/>
    </source>
</evidence>
<dbReference type="Gene3D" id="2.130.10.10">
    <property type="entry name" value="YVTN repeat-like/Quinoprotein amine dehydrogenase"/>
    <property type="match status" value="2"/>
</dbReference>
<sequence>MKRKLTHHVKQLLSLMVLIAATCLRFTSAQAQDVSLTKLSTYATGIFDESAAEIASYDATTGYLAFVNAHANEVVVLDLSDPANPSEVRTLDVTTEVAGGSANSVSAKNGVLAVAVEADTKTDNGYVVLYDASSGNHLKTLSVGALPDMVAFTPDGNKILVANEGEPNDDYSIDPEGSVSIIDISSGASNATVQTLNFNDFDDQKANLIAAGVRIFGADASNGYSVASFSAVDTIFYSGFDNADLAGFDTVSVVGEQVWGTTSYGTPKPSGMMTGYANSTRNDNEDWLIIPAMDFTGKSGVKLSFTEAINYETVSVDDNQQVLISTDYTGFGDPNAATWDTLNVTNRSTGSSWTFVTVDDFDLSDYEGESSVYIAFKYISSATDNNASTWEIDDITVQADNATIQLTDASGITAGQWITLDSDNSDEDTDAVLPYQVLSVDGNTICLTTGFESSFDGDKFEEGTDTSANASAWTVYSHNTTASVSKDLEPEYIAITPDSKTAYVSCQENNAFVIIDIDNATVSSIKALGFKDHSVAGNGLDASDKDDMINITTYPNLKGMYMPDATVAYEIGGATYIFTANEGDAREYDALIEEVRVQDLPLDPTAFPDAEDLQKKANLGRLTVTNTLGDIDGDGDFDELYSYGARSFSIWDTDGNLVWDSGDQIEKAAAVAYPSYFNSGNDDKGELDDRSDNKGPEPEAMAVGKIGDHVYAFVGLERIGGVMIFDVTNPTSPSFKKYINNRDFTVDPSKNLSAAGDLGPECVVFIPADSRTDGKNLLAVANEISGTVSIYEISAPETYTLTILHNNDGESALLSEDGYAGISHFKSAVDSLKKSAMESTDGVVMLSSGDNFLAGKEFSASLNDGIYYDAIGLDFIDYDAICLGNHDFDFGPKVLSDFIQTIQANPAPYLSSNIDFSGESDLQTLVDNGRIAKRTVFEKNGRKIGVIGATTENLKAISSPGDVVMSAVKDAVMAQVNAIKDTVDIIILISHLQSVEEDKELAAELSNVDVMIAGGGDEVLASEIAELYPGDSRDGDYPTIVTDADGKEVPIVTTGGNYKYVGKLVVSFDDNGDIVNINSLESDPVLVKSSSYPTNVGLETNVITPVSAYIASLENNVIAVTEVALDGKKSHVRTQETNAGNLVADALLWQGRQLAADYGATVPNIGMENGGGIRNDVTLEAGDNITSLTTFDMLPFSNYVSIIEVTHKQLKAVLENAVSRVEYVDGRFAQIAGMRVYIDTTAAAREQDDETGVATVEGSRITKVVLFAADGSDSTTIIENGVVATPTEKVAVATNNFSAAGGDGYPWMDSEFITVGVSYQQALENYLVAENGLDSVVSADMYPVVTDDVAESKRRIIYKTGTSAVAGETEKTPATYALEQNYPNPFNPTTTINYTLASSGFVTLKVYDILGREVATLVNEQMKAGQHIATFNAARFASGVYFYRLKAGEFVKVKKMMLLK</sequence>
<feature type="compositionally biased region" description="Basic and acidic residues" evidence="1">
    <location>
        <begin position="681"/>
        <end position="697"/>
    </location>
</feature>
<dbReference type="InterPro" id="IPR055188">
    <property type="entry name" value="Choice_anch_I"/>
</dbReference>
<dbReference type="SUPFAM" id="SSF56300">
    <property type="entry name" value="Metallo-dependent phosphatases"/>
    <property type="match status" value="1"/>
</dbReference>
<evidence type="ECO:0000256" key="2">
    <source>
        <dbReference type="SAM" id="SignalP"/>
    </source>
</evidence>
<feature type="domain" description="Secretion system C-terminal sorting" evidence="4">
    <location>
        <begin position="1382"/>
        <end position="1457"/>
    </location>
</feature>
<evidence type="ECO:0000259" key="4">
    <source>
        <dbReference type="Pfam" id="PF18962"/>
    </source>
</evidence>
<evidence type="ECO:0000313" key="7">
    <source>
        <dbReference type="Proteomes" id="UP000001208"/>
    </source>
</evidence>
<accession>B3QU15</accession>
<gene>
    <name evidence="6" type="ordered locus">Ctha_0342</name>
</gene>
<dbReference type="SUPFAM" id="SSF75011">
    <property type="entry name" value="3-carboxy-cis,cis-mucoante lactonizing enzyme"/>
    <property type="match status" value="1"/>
</dbReference>
<protein>
    <submittedName>
        <fullName evidence="6">5'-Nucleotidase domain protein</fullName>
    </submittedName>
</protein>
<dbReference type="OrthoDB" id="9794455at2"/>
<dbReference type="eggNOG" id="COG0737">
    <property type="taxonomic scope" value="Bacteria"/>
</dbReference>
<keyword evidence="7" id="KW-1185">Reference proteome</keyword>
<dbReference type="InterPro" id="IPR036907">
    <property type="entry name" value="5'-Nucleotdase_C_sf"/>
</dbReference>
<dbReference type="SUPFAM" id="SSF55816">
    <property type="entry name" value="5'-nucleotidase (syn. UDP-sugar hydrolase), C-terminal domain"/>
    <property type="match status" value="1"/>
</dbReference>
<dbReference type="eggNOG" id="COG3391">
    <property type="taxonomic scope" value="Bacteria"/>
</dbReference>
<proteinExistence type="predicted"/>
<dbReference type="Proteomes" id="UP000001208">
    <property type="component" value="Chromosome"/>
</dbReference>
<dbReference type="PANTHER" id="PTHR46928:SF1">
    <property type="entry name" value="MESENCHYME-SPECIFIC CELL SURFACE GLYCOPROTEIN"/>
    <property type="match status" value="1"/>
</dbReference>
<dbReference type="InterPro" id="IPR029052">
    <property type="entry name" value="Metallo-depent_PP-like"/>
</dbReference>
<dbReference type="PANTHER" id="PTHR46928">
    <property type="entry name" value="MESENCHYME-SPECIFIC CELL SURFACE GLYCOPROTEIN"/>
    <property type="match status" value="1"/>
</dbReference>
<feature type="domain" description="Choice-of-anchor I" evidence="5">
    <location>
        <begin position="50"/>
        <end position="223"/>
    </location>
</feature>
<dbReference type="InterPro" id="IPR052956">
    <property type="entry name" value="Mesenchyme-surface_protein"/>
</dbReference>
<organism evidence="6 7">
    <name type="scientific">Chloroherpeton thalassium (strain ATCC 35110 / GB-78)</name>
    <dbReference type="NCBI Taxonomy" id="517418"/>
    <lineage>
        <taxon>Bacteria</taxon>
        <taxon>Pseudomonadati</taxon>
        <taxon>Chlorobiota</taxon>
        <taxon>Chlorobiia</taxon>
        <taxon>Chlorobiales</taxon>
        <taxon>Chloroherpetonaceae</taxon>
        <taxon>Chloroherpeton</taxon>
    </lineage>
</organism>
<dbReference type="NCBIfam" id="NF038117">
    <property type="entry name" value="choice_anch_I"/>
    <property type="match status" value="1"/>
</dbReference>